<dbReference type="AlphaFoldDB" id="A0A067M2G2"/>
<keyword evidence="2" id="KW-1185">Reference proteome</keyword>
<name>A0A067M2G2_BOTB1</name>
<feature type="non-terminal residue" evidence="1">
    <location>
        <position position="70"/>
    </location>
</feature>
<sequence length="70" mass="7828">MPDNPGVRRFIYEHLVDANRVIHRIGMAGGTFSAPKAFFAVPEVEAVGHRCTYEGRIAGESCVQKIRDWP</sequence>
<reference evidence="2" key="1">
    <citation type="journal article" date="2014" name="Proc. Natl. Acad. Sci. U.S.A.">
        <title>Extensive sampling of basidiomycete genomes demonstrates inadequacy of the white-rot/brown-rot paradigm for wood decay fungi.</title>
        <authorList>
            <person name="Riley R."/>
            <person name="Salamov A.A."/>
            <person name="Brown D.W."/>
            <person name="Nagy L.G."/>
            <person name="Floudas D."/>
            <person name="Held B.W."/>
            <person name="Levasseur A."/>
            <person name="Lombard V."/>
            <person name="Morin E."/>
            <person name="Otillar R."/>
            <person name="Lindquist E.A."/>
            <person name="Sun H."/>
            <person name="LaButti K.M."/>
            <person name="Schmutz J."/>
            <person name="Jabbour D."/>
            <person name="Luo H."/>
            <person name="Baker S.E."/>
            <person name="Pisabarro A.G."/>
            <person name="Walton J.D."/>
            <person name="Blanchette R.A."/>
            <person name="Henrissat B."/>
            <person name="Martin F."/>
            <person name="Cullen D."/>
            <person name="Hibbett D.S."/>
            <person name="Grigoriev I.V."/>
        </authorList>
    </citation>
    <scope>NUCLEOTIDE SEQUENCE [LARGE SCALE GENOMIC DNA]</scope>
    <source>
        <strain evidence="2">FD-172 SS1</strain>
    </source>
</reference>
<gene>
    <name evidence="1" type="ORF">BOTBODRAFT_116819</name>
</gene>
<protein>
    <submittedName>
        <fullName evidence="1">Uncharacterized protein</fullName>
    </submittedName>
</protein>
<evidence type="ECO:0000313" key="2">
    <source>
        <dbReference type="Proteomes" id="UP000027195"/>
    </source>
</evidence>
<dbReference type="OrthoDB" id="3186349at2759"/>
<dbReference type="Proteomes" id="UP000027195">
    <property type="component" value="Unassembled WGS sequence"/>
</dbReference>
<accession>A0A067M2G2</accession>
<evidence type="ECO:0000313" key="1">
    <source>
        <dbReference type="EMBL" id="KDQ09754.1"/>
    </source>
</evidence>
<dbReference type="HOGENOM" id="CLU_142394_1_0_1"/>
<organism evidence="1 2">
    <name type="scientific">Botryobasidium botryosum (strain FD-172 SS1)</name>
    <dbReference type="NCBI Taxonomy" id="930990"/>
    <lineage>
        <taxon>Eukaryota</taxon>
        <taxon>Fungi</taxon>
        <taxon>Dikarya</taxon>
        <taxon>Basidiomycota</taxon>
        <taxon>Agaricomycotina</taxon>
        <taxon>Agaricomycetes</taxon>
        <taxon>Cantharellales</taxon>
        <taxon>Botryobasidiaceae</taxon>
        <taxon>Botryobasidium</taxon>
    </lineage>
</organism>
<proteinExistence type="predicted"/>
<dbReference type="STRING" id="930990.A0A067M2G2"/>
<dbReference type="EMBL" id="KL198075">
    <property type="protein sequence ID" value="KDQ09754.1"/>
    <property type="molecule type" value="Genomic_DNA"/>
</dbReference>
<dbReference type="InParanoid" id="A0A067M2G2"/>